<protein>
    <submittedName>
        <fullName evidence="1">Uncharacterized protein</fullName>
    </submittedName>
</protein>
<organism evidence="1">
    <name type="scientific">Anguilla anguilla</name>
    <name type="common">European freshwater eel</name>
    <name type="synonym">Muraena anguilla</name>
    <dbReference type="NCBI Taxonomy" id="7936"/>
    <lineage>
        <taxon>Eukaryota</taxon>
        <taxon>Metazoa</taxon>
        <taxon>Chordata</taxon>
        <taxon>Craniata</taxon>
        <taxon>Vertebrata</taxon>
        <taxon>Euteleostomi</taxon>
        <taxon>Actinopterygii</taxon>
        <taxon>Neopterygii</taxon>
        <taxon>Teleostei</taxon>
        <taxon>Anguilliformes</taxon>
        <taxon>Anguillidae</taxon>
        <taxon>Anguilla</taxon>
    </lineage>
</organism>
<reference evidence="1" key="1">
    <citation type="submission" date="2014-11" db="EMBL/GenBank/DDBJ databases">
        <authorList>
            <person name="Amaro Gonzalez C."/>
        </authorList>
    </citation>
    <scope>NUCLEOTIDE SEQUENCE</scope>
</reference>
<evidence type="ECO:0000313" key="1">
    <source>
        <dbReference type="EMBL" id="JAH13770.1"/>
    </source>
</evidence>
<dbReference type="EMBL" id="GBXM01094807">
    <property type="protein sequence ID" value="JAH13770.1"/>
    <property type="molecule type" value="Transcribed_RNA"/>
</dbReference>
<sequence>MSSLTDDVYPSQYAAAYDHCSRQLIVKVKACLLKMYRKFKCIKSTNRGR</sequence>
<dbReference type="AlphaFoldDB" id="A0A0E9QBS8"/>
<reference evidence="1" key="2">
    <citation type="journal article" date="2015" name="Fish Shellfish Immunol.">
        <title>Early steps in the European eel (Anguilla anguilla)-Vibrio vulnificus interaction in the gills: Role of the RtxA13 toxin.</title>
        <authorList>
            <person name="Callol A."/>
            <person name="Pajuelo D."/>
            <person name="Ebbesson L."/>
            <person name="Teles M."/>
            <person name="MacKenzie S."/>
            <person name="Amaro C."/>
        </authorList>
    </citation>
    <scope>NUCLEOTIDE SEQUENCE</scope>
</reference>
<accession>A0A0E9QBS8</accession>
<proteinExistence type="predicted"/>
<name>A0A0E9QBS8_ANGAN</name>